<dbReference type="EMBL" id="JAWDGP010006366">
    <property type="protein sequence ID" value="KAK3742267.1"/>
    <property type="molecule type" value="Genomic_DNA"/>
</dbReference>
<comment type="caution">
    <text evidence="1">The sequence shown here is derived from an EMBL/GenBank/DDBJ whole genome shotgun (WGS) entry which is preliminary data.</text>
</comment>
<evidence type="ECO:0000313" key="1">
    <source>
        <dbReference type="EMBL" id="KAK3742267.1"/>
    </source>
</evidence>
<accession>A0AAE0YE53</accession>
<protein>
    <submittedName>
        <fullName evidence="1">Uncharacterized protein</fullName>
    </submittedName>
</protein>
<reference evidence="1" key="1">
    <citation type="journal article" date="2023" name="G3 (Bethesda)">
        <title>A reference genome for the long-term kleptoplast-retaining sea slug Elysia crispata morphotype clarki.</title>
        <authorList>
            <person name="Eastman K.E."/>
            <person name="Pendleton A.L."/>
            <person name="Shaikh M.A."/>
            <person name="Suttiyut T."/>
            <person name="Ogas R."/>
            <person name="Tomko P."/>
            <person name="Gavelis G."/>
            <person name="Widhalm J.R."/>
            <person name="Wisecaver J.H."/>
        </authorList>
    </citation>
    <scope>NUCLEOTIDE SEQUENCE</scope>
    <source>
        <strain evidence="1">ECLA1</strain>
    </source>
</reference>
<dbReference type="Proteomes" id="UP001283361">
    <property type="component" value="Unassembled WGS sequence"/>
</dbReference>
<sequence>MGGVKKAKRGPQLCDSDVKTSAMLLVCSIHDCLRFDLFHHTEICTSDRDALLIRLKSKGLGAPLYFRGPVNTYGLTRRS</sequence>
<name>A0AAE0YE53_9GAST</name>
<organism evidence="1 2">
    <name type="scientific">Elysia crispata</name>
    <name type="common">lettuce slug</name>
    <dbReference type="NCBI Taxonomy" id="231223"/>
    <lineage>
        <taxon>Eukaryota</taxon>
        <taxon>Metazoa</taxon>
        <taxon>Spiralia</taxon>
        <taxon>Lophotrochozoa</taxon>
        <taxon>Mollusca</taxon>
        <taxon>Gastropoda</taxon>
        <taxon>Heterobranchia</taxon>
        <taxon>Euthyneura</taxon>
        <taxon>Panpulmonata</taxon>
        <taxon>Sacoglossa</taxon>
        <taxon>Placobranchoidea</taxon>
        <taxon>Plakobranchidae</taxon>
        <taxon>Elysia</taxon>
    </lineage>
</organism>
<gene>
    <name evidence="1" type="ORF">RRG08_006589</name>
</gene>
<dbReference type="AlphaFoldDB" id="A0AAE0YE53"/>
<proteinExistence type="predicted"/>
<evidence type="ECO:0000313" key="2">
    <source>
        <dbReference type="Proteomes" id="UP001283361"/>
    </source>
</evidence>
<keyword evidence="2" id="KW-1185">Reference proteome</keyword>